<dbReference type="PANTHER" id="PTHR11319">
    <property type="entry name" value="G PROTEIN-COUPLED RECEPTOR-RELATED"/>
    <property type="match status" value="1"/>
</dbReference>
<dbReference type="OrthoDB" id="463714at2"/>
<dbReference type="SUPFAM" id="SSF51126">
    <property type="entry name" value="Pectin lyase-like"/>
    <property type="match status" value="2"/>
</dbReference>
<name>B4VW12_9CYAN</name>
<accession>B4VW12</accession>
<dbReference type="InterPro" id="IPR012334">
    <property type="entry name" value="Pectin_lyas_fold"/>
</dbReference>
<dbReference type="RefSeq" id="WP_006102612.1">
    <property type="nucleotide sequence ID" value="NZ_DS989855.1"/>
</dbReference>
<keyword evidence="4" id="KW-0964">Secreted</keyword>
<dbReference type="eggNOG" id="COG1520">
    <property type="taxonomic scope" value="Bacteria"/>
</dbReference>
<dbReference type="HOGENOM" id="CLU_395213_0_0_3"/>
<feature type="compositionally biased region" description="Polar residues" evidence="8">
    <location>
        <begin position="151"/>
        <end position="162"/>
    </location>
</feature>
<keyword evidence="5" id="KW-0732">Signal</keyword>
<evidence type="ECO:0000256" key="8">
    <source>
        <dbReference type="SAM" id="MobiDB-lite"/>
    </source>
</evidence>
<dbReference type="PANTHER" id="PTHR11319:SF35">
    <property type="entry name" value="OUTER MEMBRANE PROTEIN PMPC-RELATED"/>
    <property type="match status" value="1"/>
</dbReference>
<evidence type="ECO:0000256" key="6">
    <source>
        <dbReference type="ARBA" id="ARBA00023136"/>
    </source>
</evidence>
<reference evidence="10 11" key="1">
    <citation type="submission" date="2008-07" db="EMBL/GenBank/DDBJ databases">
        <authorList>
            <person name="Tandeau de Marsac N."/>
            <person name="Ferriera S."/>
            <person name="Johnson J."/>
            <person name="Kravitz S."/>
            <person name="Beeson K."/>
            <person name="Sutton G."/>
            <person name="Rogers Y.-H."/>
            <person name="Friedman R."/>
            <person name="Frazier M."/>
            <person name="Venter J.C."/>
        </authorList>
    </citation>
    <scope>NUCLEOTIDE SEQUENCE [LARGE SCALE GENOMIC DNA]</scope>
    <source>
        <strain evidence="10 11">PCC 7420</strain>
    </source>
</reference>
<organism evidence="10 11">
    <name type="scientific">Coleofasciculus chthonoplastes PCC 7420</name>
    <dbReference type="NCBI Taxonomy" id="118168"/>
    <lineage>
        <taxon>Bacteria</taxon>
        <taxon>Bacillati</taxon>
        <taxon>Cyanobacteriota</taxon>
        <taxon>Cyanophyceae</taxon>
        <taxon>Coleofasciculales</taxon>
        <taxon>Coleofasciculaceae</taxon>
        <taxon>Coleofasciculus</taxon>
    </lineage>
</organism>
<protein>
    <recommendedName>
        <fullName evidence="9">DUF4114 domain-containing protein</fullName>
    </recommendedName>
</protein>
<evidence type="ECO:0000256" key="1">
    <source>
        <dbReference type="ARBA" id="ARBA00004196"/>
    </source>
</evidence>
<feature type="region of interest" description="Disordered" evidence="8">
    <location>
        <begin position="151"/>
        <end position="170"/>
    </location>
</feature>
<dbReference type="AlphaFoldDB" id="B4VW12"/>
<keyword evidence="11" id="KW-1185">Reference proteome</keyword>
<dbReference type="GO" id="GO:0005576">
    <property type="term" value="C:extracellular region"/>
    <property type="evidence" value="ECO:0007669"/>
    <property type="project" value="UniProtKB-SubCell"/>
</dbReference>
<comment type="subcellular location">
    <subcellularLocation>
        <location evidence="1">Cell envelope</location>
    </subcellularLocation>
    <subcellularLocation>
        <location evidence="2">Cell outer membrane</location>
    </subcellularLocation>
    <subcellularLocation>
        <location evidence="3">Secreted</location>
    </subcellularLocation>
</comment>
<keyword evidence="6" id="KW-0472">Membrane</keyword>
<dbReference type="Pfam" id="PF02415">
    <property type="entry name" value="Chlam_PMP"/>
    <property type="match status" value="1"/>
</dbReference>
<gene>
    <name evidence="10" type="ORF">MC7420_5728</name>
</gene>
<dbReference type="SMART" id="SM00710">
    <property type="entry name" value="PbH1"/>
    <property type="match status" value="10"/>
</dbReference>
<dbReference type="STRING" id="118168.MC7420_5728"/>
<dbReference type="InterPro" id="IPR003368">
    <property type="entry name" value="POMP_repeat"/>
</dbReference>
<evidence type="ECO:0000256" key="7">
    <source>
        <dbReference type="ARBA" id="ARBA00023237"/>
    </source>
</evidence>
<evidence type="ECO:0000259" key="9">
    <source>
        <dbReference type="Pfam" id="PF13448"/>
    </source>
</evidence>
<dbReference type="InterPro" id="IPR011050">
    <property type="entry name" value="Pectin_lyase_fold/virulence"/>
</dbReference>
<sequence length="697" mass="73281">MSKVFTVRNRKDSGQGSLRDAIAQAQSGDTIKFASRLRNKTIKLTSGQLEVDKDLIIDGKNATGLTISGNNRYRVIDVINDSEFTLKNLIIANGKTRNVGRDGAGAGIRTANRSTLTVVNTTFENNHANGQGGGAIKAGFRSNSTVINSKFEGNSTSANDQSGKSERGGGAISAGSAAFLTVVDSEFSNNTGRNGGAINTLWTNLKVENSTFTDNTSRSSGGAIYTDGASEKINDKLPIGGKIEILNSRFEGNEGVGAGGALYLYVYGSDEVIVEDSTIIDNQVVKNAKGTSLGGGLRHGNGKLILRNTTFAYNQSESQGGGLWIGEASPVTIDNSIFYGNRAETADGKSGLGGAMTLANGSNTTKITNTTVANNYAGFKGGAFWGGGLNVKLKNTLVADNYAHNGGKDWNTSHHTGKVFSDGGGNFQSNDPNPDDRTITKNAILLDPELGAFTDNGDAVQTAPIPGNPKVTGGATLAPTAGGNSLSNNELQLVAAVADQTTDVDEPLSFDGNNQDTTPAQNDSILITEGEPELINLDDQTSSVSAKFFNIESDAGFNNSVGFYAVENEQGDVKDKVTGELISPDEAGYAEAALAQQVVGDMNRNTGIFEAEFQPGTILAPYIIANGTTEEWLETNPNNQRLGYADPTAYFAYLGANPDGKDHVRLLGENKFGFEDLFGGGDLDHDDITFEVDLTVA</sequence>
<dbReference type="eggNOG" id="COG2931">
    <property type="taxonomic scope" value="Bacteria"/>
</dbReference>
<proteinExistence type="predicted"/>
<feature type="domain" description="DUF4114" evidence="9">
    <location>
        <begin position="613"/>
        <end position="694"/>
    </location>
</feature>
<dbReference type="InterPro" id="IPR025193">
    <property type="entry name" value="DUF4114"/>
</dbReference>
<evidence type="ECO:0000313" key="11">
    <source>
        <dbReference type="Proteomes" id="UP000003835"/>
    </source>
</evidence>
<dbReference type="Proteomes" id="UP000003835">
    <property type="component" value="Unassembled WGS sequence"/>
</dbReference>
<evidence type="ECO:0000256" key="2">
    <source>
        <dbReference type="ARBA" id="ARBA00004442"/>
    </source>
</evidence>
<evidence type="ECO:0000313" key="10">
    <source>
        <dbReference type="EMBL" id="EDX73848.1"/>
    </source>
</evidence>
<dbReference type="EMBL" id="DS989855">
    <property type="protein sequence ID" value="EDX73848.1"/>
    <property type="molecule type" value="Genomic_DNA"/>
</dbReference>
<dbReference type="GO" id="GO:0009279">
    <property type="term" value="C:cell outer membrane"/>
    <property type="evidence" value="ECO:0007669"/>
    <property type="project" value="UniProtKB-SubCell"/>
</dbReference>
<keyword evidence="7" id="KW-0998">Cell outer membrane</keyword>
<dbReference type="Pfam" id="PF13448">
    <property type="entry name" value="DUF4114"/>
    <property type="match status" value="1"/>
</dbReference>
<evidence type="ECO:0000256" key="4">
    <source>
        <dbReference type="ARBA" id="ARBA00022525"/>
    </source>
</evidence>
<dbReference type="Gene3D" id="2.160.20.10">
    <property type="entry name" value="Single-stranded right-handed beta-helix, Pectin lyase-like"/>
    <property type="match status" value="1"/>
</dbReference>
<dbReference type="NCBIfam" id="TIGR01376">
    <property type="entry name" value="POMP_repeat"/>
    <property type="match status" value="1"/>
</dbReference>
<evidence type="ECO:0000256" key="3">
    <source>
        <dbReference type="ARBA" id="ARBA00004613"/>
    </source>
</evidence>
<dbReference type="InterPro" id="IPR006626">
    <property type="entry name" value="PbH1"/>
</dbReference>
<evidence type="ECO:0000256" key="5">
    <source>
        <dbReference type="ARBA" id="ARBA00022729"/>
    </source>
</evidence>